<name>A0A975P5C7_9RHOB</name>
<evidence type="ECO:0000256" key="2">
    <source>
        <dbReference type="SAM" id="Phobius"/>
    </source>
</evidence>
<evidence type="ECO:0000256" key="1">
    <source>
        <dbReference type="SAM" id="Coils"/>
    </source>
</evidence>
<dbReference type="KEGG" id="gfu:KM031_11115"/>
<reference evidence="3" key="1">
    <citation type="submission" date="2021-06" db="EMBL/GenBank/DDBJ databases">
        <title>Direct submission.</title>
        <authorList>
            <person name="Lee C.-S."/>
            <person name="Jin L."/>
        </authorList>
    </citation>
    <scope>NUCLEOTIDE SEQUENCE</scope>
    <source>
        <strain evidence="3">Con5</strain>
    </source>
</reference>
<keyword evidence="1" id="KW-0175">Coiled coil</keyword>
<sequence>MGPIQSFDEFLGLLNRRRLMIAAIVLFGAIISVMIGASRTKTYETAAVIQVEMPVISGTAPGMVPQSASLLQGIEQRLTTRENLAAMIDRHGLFADLPGLTLDQKIFALRSAVQFQSVASAAPASFGVPNAVSALIISTRFPDGDQAARVANDFAQGILDMSVAQQASRARDTVAFFVEEEARISQEIVALEAELVAYKNDNPVARSSGTADERVTIETEIRSLMQNILAVRGERAALQAKDRLRETDRRRIEDLTAQEAVLQSQQEALQAQRDTLDAQGAQAPEVERTLSAYDRRLQQLQSQYELITARKAEAETALRLEQEQHAERFTLLERAIVPEYPTSGGGKKIAVAGTLASLVLALAIAFALDLMHPVLRSAAQMQRELDIRPVITIPDLALAHPPAEGALRRLWRRLSGHSPVQHN</sequence>
<dbReference type="EMBL" id="CP076361">
    <property type="protein sequence ID" value="QWK89403.1"/>
    <property type="molecule type" value="Genomic_DNA"/>
</dbReference>
<dbReference type="RefSeq" id="WP_215504833.1">
    <property type="nucleotide sequence ID" value="NZ_CP076361.1"/>
</dbReference>
<feature type="transmembrane region" description="Helical" evidence="2">
    <location>
        <begin position="349"/>
        <end position="371"/>
    </location>
</feature>
<dbReference type="PANTHER" id="PTHR32309">
    <property type="entry name" value="TYROSINE-PROTEIN KINASE"/>
    <property type="match status" value="1"/>
</dbReference>
<evidence type="ECO:0000313" key="3">
    <source>
        <dbReference type="EMBL" id="QWK89403.1"/>
    </source>
</evidence>
<keyword evidence="2" id="KW-1133">Transmembrane helix</keyword>
<protein>
    <recommendedName>
        <fullName evidence="5">DUF874 domain-containing protein</fullName>
    </recommendedName>
</protein>
<keyword evidence="2" id="KW-0812">Transmembrane</keyword>
<dbReference type="InterPro" id="IPR050445">
    <property type="entry name" value="Bact_polysacc_biosynth/exp"/>
</dbReference>
<gene>
    <name evidence="3" type="ORF">KM031_11115</name>
</gene>
<accession>A0A975P5C7</accession>
<organism evidence="3 4">
    <name type="scientific">Gemmobacter fulvus</name>
    <dbReference type="NCBI Taxonomy" id="2840474"/>
    <lineage>
        <taxon>Bacteria</taxon>
        <taxon>Pseudomonadati</taxon>
        <taxon>Pseudomonadota</taxon>
        <taxon>Alphaproteobacteria</taxon>
        <taxon>Rhodobacterales</taxon>
        <taxon>Paracoccaceae</taxon>
        <taxon>Gemmobacter</taxon>
    </lineage>
</organism>
<dbReference type="AlphaFoldDB" id="A0A975P5C7"/>
<feature type="coiled-coil region" evidence="1">
    <location>
        <begin position="252"/>
        <end position="317"/>
    </location>
</feature>
<dbReference type="PANTHER" id="PTHR32309:SF31">
    <property type="entry name" value="CAPSULAR EXOPOLYSACCHARIDE FAMILY"/>
    <property type="match status" value="1"/>
</dbReference>
<proteinExistence type="predicted"/>
<evidence type="ECO:0008006" key="5">
    <source>
        <dbReference type="Google" id="ProtNLM"/>
    </source>
</evidence>
<dbReference type="Proteomes" id="UP000679352">
    <property type="component" value="Chromosome"/>
</dbReference>
<keyword evidence="4" id="KW-1185">Reference proteome</keyword>
<feature type="transmembrane region" description="Helical" evidence="2">
    <location>
        <begin position="19"/>
        <end position="37"/>
    </location>
</feature>
<evidence type="ECO:0000313" key="4">
    <source>
        <dbReference type="Proteomes" id="UP000679352"/>
    </source>
</evidence>
<keyword evidence="2" id="KW-0472">Membrane</keyword>